<dbReference type="InterPro" id="IPR036428">
    <property type="entry name" value="PCD_sf"/>
</dbReference>
<dbReference type="Proteomes" id="UP001057753">
    <property type="component" value="Unassembled WGS sequence"/>
</dbReference>
<dbReference type="AlphaFoldDB" id="A0A9Q4AZT5"/>
<evidence type="ECO:0000313" key="6">
    <source>
        <dbReference type="Proteomes" id="UP001057753"/>
    </source>
</evidence>
<comment type="caution">
    <text evidence="5">The sequence shown here is derived from an EMBL/GenBank/DDBJ whole genome shotgun (WGS) entry which is preliminary data.</text>
</comment>
<dbReference type="CDD" id="cd00488">
    <property type="entry name" value="PCD_DCoH"/>
    <property type="match status" value="1"/>
</dbReference>
<sequence>MVLSHEEIQASLRDSQKWELEDETWIKKQYNLPTFPKAMQFVNELADLAEDRQHHPYIIINHTTVTIKLSTLDKGGLTQKDFEAAHAYDRTYLRYT</sequence>
<dbReference type="PANTHER" id="PTHR12599:SF0">
    <property type="entry name" value="PTERIN-4-ALPHA-CARBINOLAMINE DEHYDRATASE"/>
    <property type="match status" value="1"/>
</dbReference>
<dbReference type="GO" id="GO:0006729">
    <property type="term" value="P:tetrahydrobiopterin biosynthetic process"/>
    <property type="evidence" value="ECO:0007669"/>
    <property type="project" value="InterPro"/>
</dbReference>
<evidence type="ECO:0000256" key="3">
    <source>
        <dbReference type="ARBA" id="ARBA00013252"/>
    </source>
</evidence>
<dbReference type="Pfam" id="PF01329">
    <property type="entry name" value="Pterin_4a"/>
    <property type="match status" value="1"/>
</dbReference>
<accession>A0A9Q4AZT5</accession>
<dbReference type="RefSeq" id="WP_257820465.1">
    <property type="nucleotide sequence ID" value="NZ_JABXYM010000001.1"/>
</dbReference>
<dbReference type="PANTHER" id="PTHR12599">
    <property type="entry name" value="PTERIN-4-ALPHA-CARBINOLAMINE DEHYDRATASE"/>
    <property type="match status" value="1"/>
</dbReference>
<reference evidence="5" key="1">
    <citation type="submission" date="2020-06" db="EMBL/GenBank/DDBJ databases">
        <title>Insight into the genomes of haloalkaliphilic bacilli from Kenyan soda lakes.</title>
        <authorList>
            <person name="Mwirichia R."/>
            <person name="Villamizar G.C."/>
            <person name="Poehlein A."/>
            <person name="Mugweru J."/>
            <person name="Kipnyargis A."/>
            <person name="Kiplimo D."/>
            <person name="Orwa P."/>
            <person name="Daniel R."/>
        </authorList>
    </citation>
    <scope>NUCLEOTIDE SEQUENCE</scope>
    <source>
        <strain evidence="5">B1096_S55</strain>
    </source>
</reference>
<dbReference type="EMBL" id="JABXYM010000001">
    <property type="protein sequence ID" value="MCR6095714.1"/>
    <property type="molecule type" value="Genomic_DNA"/>
</dbReference>
<evidence type="ECO:0000256" key="4">
    <source>
        <dbReference type="ARBA" id="ARBA00023239"/>
    </source>
</evidence>
<comment type="similarity">
    <text evidence="2">Belongs to the pterin-4-alpha-carbinolamine dehydratase family.</text>
</comment>
<dbReference type="EC" id="4.2.1.96" evidence="3"/>
<organism evidence="5 6">
    <name type="scientific">Salipaludibacillus agaradhaerens</name>
    <name type="common">Bacillus agaradhaerens</name>
    <dbReference type="NCBI Taxonomy" id="76935"/>
    <lineage>
        <taxon>Bacteria</taxon>
        <taxon>Bacillati</taxon>
        <taxon>Bacillota</taxon>
        <taxon>Bacilli</taxon>
        <taxon>Bacillales</taxon>
        <taxon>Bacillaceae</taxon>
    </lineage>
</organism>
<keyword evidence="4 5" id="KW-0456">Lyase</keyword>
<proteinExistence type="inferred from homology"/>
<dbReference type="Gene3D" id="3.30.1360.20">
    <property type="entry name" value="Transcriptional coactivator/pterin dehydratase"/>
    <property type="match status" value="1"/>
</dbReference>
<protein>
    <recommendedName>
        <fullName evidence="3">4a-hydroxytetrahydrobiopterin dehydratase</fullName>
        <ecNumber evidence="3">4.2.1.96</ecNumber>
    </recommendedName>
</protein>
<dbReference type="GO" id="GO:0008124">
    <property type="term" value="F:4-alpha-hydroxytetrahydrobiopterin dehydratase activity"/>
    <property type="evidence" value="ECO:0007669"/>
    <property type="project" value="UniProtKB-EC"/>
</dbReference>
<keyword evidence="6" id="KW-1185">Reference proteome</keyword>
<evidence type="ECO:0000256" key="2">
    <source>
        <dbReference type="ARBA" id="ARBA00006472"/>
    </source>
</evidence>
<dbReference type="SUPFAM" id="SSF55248">
    <property type="entry name" value="PCD-like"/>
    <property type="match status" value="1"/>
</dbReference>
<name>A0A9Q4AZT5_SALAG</name>
<evidence type="ECO:0000256" key="1">
    <source>
        <dbReference type="ARBA" id="ARBA00001554"/>
    </source>
</evidence>
<dbReference type="NCBIfam" id="NF002017">
    <property type="entry name" value="PRK00823.1-2"/>
    <property type="match status" value="1"/>
</dbReference>
<dbReference type="InterPro" id="IPR001533">
    <property type="entry name" value="Pterin_deHydtase"/>
</dbReference>
<comment type="catalytic activity">
    <reaction evidence="1">
        <text>(4aS,6R)-4a-hydroxy-L-erythro-5,6,7,8-tetrahydrobiopterin = (6R)-L-erythro-6,7-dihydrobiopterin + H2O</text>
        <dbReference type="Rhea" id="RHEA:11920"/>
        <dbReference type="ChEBI" id="CHEBI:15377"/>
        <dbReference type="ChEBI" id="CHEBI:15642"/>
        <dbReference type="ChEBI" id="CHEBI:43120"/>
        <dbReference type="EC" id="4.2.1.96"/>
    </reaction>
</comment>
<gene>
    <name evidence="5" type="ORF">HXA33_04085</name>
</gene>
<evidence type="ECO:0000313" key="5">
    <source>
        <dbReference type="EMBL" id="MCR6095714.1"/>
    </source>
</evidence>